<dbReference type="InterPro" id="IPR023214">
    <property type="entry name" value="HAD_sf"/>
</dbReference>
<keyword evidence="2" id="KW-1185">Reference proteome</keyword>
<protein>
    <submittedName>
        <fullName evidence="1">HAD family hydrolase</fullName>
    </submittedName>
</protein>
<dbReference type="Pfam" id="PF00702">
    <property type="entry name" value="Hydrolase"/>
    <property type="match status" value="1"/>
</dbReference>
<evidence type="ECO:0000313" key="2">
    <source>
        <dbReference type="Proteomes" id="UP001500236"/>
    </source>
</evidence>
<dbReference type="SFLD" id="SFLDS00003">
    <property type="entry name" value="Haloacid_Dehalogenase"/>
    <property type="match status" value="1"/>
</dbReference>
<sequence length="223" mass="23615">MTARACPSVMTFRAALLDMDGTLVDSRAVVEKLWLRWAQRHQLDPELVLQTVHGRQGQESMAILLPDRPEEENLRENREMLATEAVDTEGIVAVAGASALLAAVEGRPHALVTSADARLAAARMDAAGLRMPDLRVTAEDVTASKPSPEGFLKAAEALGAAPADCVVFEDSQAGVEAGLAAGMTVIGVGSHAAEFEPAWAVEDLTEITVQPTPRADAFQLVLP</sequence>
<dbReference type="InterPro" id="IPR036412">
    <property type="entry name" value="HAD-like_sf"/>
</dbReference>
<organism evidence="1 2">
    <name type="scientific">Nesterenkonia aethiopica</name>
    <dbReference type="NCBI Taxonomy" id="269144"/>
    <lineage>
        <taxon>Bacteria</taxon>
        <taxon>Bacillati</taxon>
        <taxon>Actinomycetota</taxon>
        <taxon>Actinomycetes</taxon>
        <taxon>Micrococcales</taxon>
        <taxon>Micrococcaceae</taxon>
        <taxon>Nesterenkonia</taxon>
    </lineage>
</organism>
<dbReference type="RefSeq" id="WP_344684477.1">
    <property type="nucleotide sequence ID" value="NZ_BAAAVT010000029.1"/>
</dbReference>
<dbReference type="NCBIfam" id="TIGR01509">
    <property type="entry name" value="HAD-SF-IA-v3"/>
    <property type="match status" value="1"/>
</dbReference>
<dbReference type="Gene3D" id="1.10.150.240">
    <property type="entry name" value="Putative phosphatase, domain 2"/>
    <property type="match status" value="1"/>
</dbReference>
<reference evidence="2" key="1">
    <citation type="journal article" date="2019" name="Int. J. Syst. Evol. Microbiol.">
        <title>The Global Catalogue of Microorganisms (GCM) 10K type strain sequencing project: providing services to taxonomists for standard genome sequencing and annotation.</title>
        <authorList>
            <consortium name="The Broad Institute Genomics Platform"/>
            <consortium name="The Broad Institute Genome Sequencing Center for Infectious Disease"/>
            <person name="Wu L."/>
            <person name="Ma J."/>
        </authorList>
    </citation>
    <scope>NUCLEOTIDE SEQUENCE [LARGE SCALE GENOMIC DNA]</scope>
    <source>
        <strain evidence="2">JCM 14309</strain>
    </source>
</reference>
<dbReference type="Gene3D" id="3.40.50.1000">
    <property type="entry name" value="HAD superfamily/HAD-like"/>
    <property type="match status" value="1"/>
</dbReference>
<proteinExistence type="predicted"/>
<dbReference type="InterPro" id="IPR006439">
    <property type="entry name" value="HAD-SF_hydro_IA"/>
</dbReference>
<dbReference type="EMBL" id="BAAAVT010000029">
    <property type="protein sequence ID" value="GAA3076193.1"/>
    <property type="molecule type" value="Genomic_DNA"/>
</dbReference>
<evidence type="ECO:0000313" key="1">
    <source>
        <dbReference type="EMBL" id="GAA3076193.1"/>
    </source>
</evidence>
<dbReference type="SUPFAM" id="SSF56784">
    <property type="entry name" value="HAD-like"/>
    <property type="match status" value="1"/>
</dbReference>
<dbReference type="InterPro" id="IPR051806">
    <property type="entry name" value="HAD-like_SPP"/>
</dbReference>
<gene>
    <name evidence="1" type="ORF">GCM10010529_29740</name>
</gene>
<dbReference type="SFLD" id="SFLDG01129">
    <property type="entry name" value="C1.5:_HAD__Beta-PGM__Phosphata"/>
    <property type="match status" value="1"/>
</dbReference>
<dbReference type="Proteomes" id="UP001500236">
    <property type="component" value="Unassembled WGS sequence"/>
</dbReference>
<dbReference type="InterPro" id="IPR023198">
    <property type="entry name" value="PGP-like_dom2"/>
</dbReference>
<name>A0ABP6M440_9MICC</name>
<dbReference type="GO" id="GO:0016787">
    <property type="term" value="F:hydrolase activity"/>
    <property type="evidence" value="ECO:0007669"/>
    <property type="project" value="UniProtKB-KW"/>
</dbReference>
<keyword evidence="1" id="KW-0378">Hydrolase</keyword>
<dbReference type="PANTHER" id="PTHR43481">
    <property type="entry name" value="FRUCTOSE-1-PHOSPHATE PHOSPHATASE"/>
    <property type="match status" value="1"/>
</dbReference>
<comment type="caution">
    <text evidence="1">The sequence shown here is derived from an EMBL/GenBank/DDBJ whole genome shotgun (WGS) entry which is preliminary data.</text>
</comment>
<accession>A0ABP6M440</accession>
<dbReference type="PANTHER" id="PTHR43481:SF4">
    <property type="entry name" value="GLYCEROL-1-PHOSPHATE PHOSPHOHYDROLASE 1-RELATED"/>
    <property type="match status" value="1"/>
</dbReference>